<reference evidence="2 3" key="1">
    <citation type="journal article" date="2024" name="Int. J. Mol. Sci.">
        <title>Exploration of Alicyclobacillus spp. Genome in Search of Antibiotic Resistance.</title>
        <authorList>
            <person name="Bucka-Kolendo J."/>
            <person name="Kiousi D.E."/>
            <person name="Dekowska A."/>
            <person name="Mikolajczuk-Szczyrba A."/>
            <person name="Karadedos D.M."/>
            <person name="Michael P."/>
            <person name="Galanis A."/>
            <person name="Sokolowska B."/>
        </authorList>
    </citation>
    <scope>NUCLEOTIDE SEQUENCE [LARGE SCALE GENOMIC DNA]</scope>
    <source>
        <strain evidence="2 3">KKP 3000</strain>
    </source>
</reference>
<evidence type="ECO:0000313" key="2">
    <source>
        <dbReference type="EMBL" id="MFB5193213.1"/>
    </source>
</evidence>
<keyword evidence="1" id="KW-0812">Transmembrane</keyword>
<feature type="transmembrane region" description="Helical" evidence="1">
    <location>
        <begin position="321"/>
        <end position="342"/>
    </location>
</feature>
<dbReference type="RefSeq" id="WP_275475995.1">
    <property type="nucleotide sequence ID" value="NZ_CP162940.1"/>
</dbReference>
<gene>
    <name evidence="2" type="ORF">KKP3000_003159</name>
</gene>
<evidence type="ECO:0000313" key="3">
    <source>
        <dbReference type="Proteomes" id="UP001579974"/>
    </source>
</evidence>
<protein>
    <submittedName>
        <fullName evidence="2">Uncharacterized protein</fullName>
    </submittedName>
</protein>
<feature type="transmembrane region" description="Helical" evidence="1">
    <location>
        <begin position="149"/>
        <end position="166"/>
    </location>
</feature>
<name>A0ABV5ALU8_9BACL</name>
<dbReference type="EMBL" id="JBDXSU010000049">
    <property type="protein sequence ID" value="MFB5193213.1"/>
    <property type="molecule type" value="Genomic_DNA"/>
</dbReference>
<feature type="transmembrane region" description="Helical" evidence="1">
    <location>
        <begin position="348"/>
        <end position="369"/>
    </location>
</feature>
<feature type="transmembrane region" description="Helical" evidence="1">
    <location>
        <begin position="49"/>
        <end position="73"/>
    </location>
</feature>
<dbReference type="Proteomes" id="UP001579974">
    <property type="component" value="Unassembled WGS sequence"/>
</dbReference>
<comment type="caution">
    <text evidence="2">The sequence shown here is derived from an EMBL/GenBank/DDBJ whole genome shotgun (WGS) entry which is preliminary data.</text>
</comment>
<evidence type="ECO:0000256" key="1">
    <source>
        <dbReference type="SAM" id="Phobius"/>
    </source>
</evidence>
<feature type="transmembrane region" description="Helical" evidence="1">
    <location>
        <begin position="213"/>
        <end position="232"/>
    </location>
</feature>
<keyword evidence="1" id="KW-0472">Membrane</keyword>
<proteinExistence type="predicted"/>
<organism evidence="2 3">
    <name type="scientific">Alicyclobacillus fastidiosus</name>
    <dbReference type="NCBI Taxonomy" id="392011"/>
    <lineage>
        <taxon>Bacteria</taxon>
        <taxon>Bacillati</taxon>
        <taxon>Bacillota</taxon>
        <taxon>Bacilli</taxon>
        <taxon>Bacillales</taxon>
        <taxon>Alicyclobacillaceae</taxon>
        <taxon>Alicyclobacillus</taxon>
    </lineage>
</organism>
<keyword evidence="1" id="KW-1133">Transmembrane helix</keyword>
<sequence length="422" mass="48116">MTKQQIGRRRIAYLGAQHLNLLYHTSPWVPLTWSWFMPGFGHLLLGQYVLGWLLFVWEVVINVQSHFNVAILYSFTGRFHDAAQILKSGHITDYWILAYGAVFTFALYDSFKKALETNELYGLAQVENAPLATFMITQTQYNYLAKRNPFIGALWSLLIPGIGAIYTHRVLTALFEIGWWTTILIKSHVLSSIEYTAIGDFHRATSVLNPQWTLYLPSMFVFPCYYTFVITVERNKLFDKEQANYLIQNYQNKKFPLHIKDGKHKMRFIATFQHSIYLEKAISALESLGVLHEDIFVTPLNKQNEKSLWFKVVKRADGKNFMDVITLLGAVGCFFGTVYGFVLYWGPVIWGLIGFASGSCIGVIIKTLSGLAHSKNLNRVPNTEVVLIVDCETALAHQTEDILWSNYAIGISRIPNQSTISD</sequence>
<keyword evidence="3" id="KW-1185">Reference proteome</keyword>
<feature type="transmembrane region" description="Helical" evidence="1">
    <location>
        <begin position="94"/>
        <end position="111"/>
    </location>
</feature>
<accession>A0ABV5ALU8</accession>